<keyword evidence="4" id="KW-1185">Reference proteome</keyword>
<dbReference type="SUPFAM" id="SSF48403">
    <property type="entry name" value="Ankyrin repeat"/>
    <property type="match status" value="1"/>
</dbReference>
<dbReference type="GeneID" id="19252797"/>
<evidence type="ECO:0000256" key="1">
    <source>
        <dbReference type="ARBA" id="ARBA00022737"/>
    </source>
</evidence>
<dbReference type="KEGG" id="maw:19252797"/>
<dbReference type="SMART" id="SM00248">
    <property type="entry name" value="ANK"/>
    <property type="match status" value="3"/>
</dbReference>
<accession>E9EF38</accession>
<dbReference type="InterPro" id="IPR036770">
    <property type="entry name" value="Ankyrin_rpt-contain_sf"/>
</dbReference>
<name>E9EF38_METAQ</name>
<protein>
    <submittedName>
        <fullName evidence="3">Ankyrin repeat containing protein</fullName>
    </submittedName>
</protein>
<dbReference type="AlphaFoldDB" id="E9EF38"/>
<dbReference type="InterPro" id="IPR002110">
    <property type="entry name" value="Ankyrin_rpt"/>
</dbReference>
<dbReference type="Gene3D" id="1.25.40.20">
    <property type="entry name" value="Ankyrin repeat-containing domain"/>
    <property type="match status" value="1"/>
</dbReference>
<evidence type="ECO:0000313" key="4">
    <source>
        <dbReference type="Proteomes" id="UP000002499"/>
    </source>
</evidence>
<reference evidence="3 4" key="1">
    <citation type="journal article" date="2011" name="PLoS Genet.">
        <title>Genome sequencing and comparative transcriptomics of the model entomopathogenic fungi Metarhizium anisopliae and M. acridum.</title>
        <authorList>
            <person name="Gao Q."/>
            <person name="Jin K."/>
            <person name="Ying S.H."/>
            <person name="Zhang Y."/>
            <person name="Xiao G."/>
            <person name="Shang Y."/>
            <person name="Duan Z."/>
            <person name="Hu X."/>
            <person name="Xie X.Q."/>
            <person name="Zhou G."/>
            <person name="Peng G."/>
            <person name="Luo Z."/>
            <person name="Huang W."/>
            <person name="Wang B."/>
            <person name="Fang W."/>
            <person name="Wang S."/>
            <person name="Zhong Y."/>
            <person name="Ma L.J."/>
            <person name="St Leger R.J."/>
            <person name="Zhao G.P."/>
            <person name="Pei Y."/>
            <person name="Feng M.G."/>
            <person name="Xia Y."/>
            <person name="Wang C."/>
        </authorList>
    </citation>
    <scope>NUCLEOTIDE SEQUENCE [LARGE SCALE GENOMIC DNA]</scope>
    <source>
        <strain evidence="3 4">CQMa 102</strain>
    </source>
</reference>
<dbReference type="PANTHER" id="PTHR24171">
    <property type="entry name" value="ANKYRIN REPEAT DOMAIN-CONTAINING PROTEIN 39-RELATED"/>
    <property type="match status" value="1"/>
</dbReference>
<keyword evidence="2" id="KW-0040">ANK repeat</keyword>
<dbReference type="EMBL" id="GL698576">
    <property type="protein sequence ID" value="EFY85483.1"/>
    <property type="molecule type" value="Genomic_DNA"/>
</dbReference>
<evidence type="ECO:0000313" key="3">
    <source>
        <dbReference type="EMBL" id="EFY85483.1"/>
    </source>
</evidence>
<keyword evidence="1" id="KW-0677">Repeat</keyword>
<dbReference type="InParanoid" id="E9EF38"/>
<dbReference type="Pfam" id="PF12796">
    <property type="entry name" value="Ank_2"/>
    <property type="match status" value="1"/>
</dbReference>
<organism evidence="4">
    <name type="scientific">Metarhizium acridum (strain CQMa 102)</name>
    <dbReference type="NCBI Taxonomy" id="655827"/>
    <lineage>
        <taxon>Eukaryota</taxon>
        <taxon>Fungi</taxon>
        <taxon>Dikarya</taxon>
        <taxon>Ascomycota</taxon>
        <taxon>Pezizomycotina</taxon>
        <taxon>Sordariomycetes</taxon>
        <taxon>Hypocreomycetidae</taxon>
        <taxon>Hypocreales</taxon>
        <taxon>Clavicipitaceae</taxon>
        <taxon>Metarhizium</taxon>
    </lineage>
</organism>
<dbReference type="OrthoDB" id="4936597at2759"/>
<proteinExistence type="predicted"/>
<sequence>MVPKLSNNIGTLVSAAPGQNIQTVEFLLGKNVNFNAAGTKSLYYTALQAAAHAESLTTIVQILLDNRANVNLDGGSYGSPLCAAIEVENIDMAKLLINAKADVNYTGGERGTPLELALVIRCTSSLKCVWNMGQTRVSSPRAQVGHPR</sequence>
<dbReference type="RefSeq" id="XP_007814826.1">
    <property type="nucleotide sequence ID" value="XM_007816635.1"/>
</dbReference>
<evidence type="ECO:0000256" key="2">
    <source>
        <dbReference type="ARBA" id="ARBA00023043"/>
    </source>
</evidence>
<dbReference type="HOGENOM" id="CLU_1759238_0_0_1"/>
<dbReference type="Proteomes" id="UP000002499">
    <property type="component" value="Unassembled WGS sequence"/>
</dbReference>
<gene>
    <name evidence="3" type="ORF">MAC_08486</name>
</gene>